<dbReference type="RefSeq" id="WP_077117238.1">
    <property type="nucleotide sequence ID" value="NZ_FMUE01000001.1"/>
</dbReference>
<evidence type="ECO:0000313" key="1">
    <source>
        <dbReference type="EMBL" id="SCX02643.1"/>
    </source>
</evidence>
<accession>A0A1R3TG38</accession>
<dbReference type="EMBL" id="FMUE01000001">
    <property type="protein sequence ID" value="SCX02643.1"/>
    <property type="molecule type" value="Genomic_DNA"/>
</dbReference>
<proteinExistence type="predicted"/>
<gene>
    <name evidence="1" type="ORF">DSM25559_0245</name>
</gene>
<dbReference type="Proteomes" id="UP000187891">
    <property type="component" value="Unassembled WGS sequence"/>
</dbReference>
<sequence>MTKIPDLTNEITDIADNDWLYLWDASTPANPDAKASGSTLRKAMADLSAAAAVTLADNDRIPVWDVSLSERRYATPALLRSNKAKVTNQFRYDGIITIPALADGAEDVAPITIVGVAVGDHVVFNPKDALPANLGIMAVRVSTGDTVGSVQEFRW</sequence>
<name>A0A1R3TG38_9HYPH</name>
<reference evidence="2" key="1">
    <citation type="submission" date="2016-10" db="EMBL/GenBank/DDBJ databases">
        <authorList>
            <person name="Wibberg D."/>
        </authorList>
    </citation>
    <scope>NUCLEOTIDE SEQUENCE [LARGE SCALE GENOMIC DNA]</scope>
</reference>
<evidence type="ECO:0000313" key="2">
    <source>
        <dbReference type="Proteomes" id="UP000187891"/>
    </source>
</evidence>
<dbReference type="STRING" id="1907666.DSM25559_0245"/>
<organism evidence="1 2">
    <name type="scientific">Agrobacterium rosae</name>
    <dbReference type="NCBI Taxonomy" id="1972867"/>
    <lineage>
        <taxon>Bacteria</taxon>
        <taxon>Pseudomonadati</taxon>
        <taxon>Pseudomonadota</taxon>
        <taxon>Alphaproteobacteria</taxon>
        <taxon>Hyphomicrobiales</taxon>
        <taxon>Rhizobiaceae</taxon>
        <taxon>Rhizobium/Agrobacterium group</taxon>
        <taxon>Agrobacterium</taxon>
    </lineage>
</organism>
<dbReference type="AlphaFoldDB" id="A0A1R3TG38"/>
<protein>
    <submittedName>
        <fullName evidence="1">Uncharacterized protein</fullName>
    </submittedName>
</protein>